<keyword evidence="8 13" id="KW-0413">Isomerase</keyword>
<feature type="domain" description="Mannose-6-phosphate isomerase cupin" evidence="12">
    <location>
        <begin position="553"/>
        <end position="629"/>
    </location>
</feature>
<evidence type="ECO:0000259" key="11">
    <source>
        <dbReference type="Pfam" id="PF20511"/>
    </source>
</evidence>
<comment type="cofactor">
    <cofactor evidence="2">
        <name>Zn(2+)</name>
        <dbReference type="ChEBI" id="CHEBI:29105"/>
    </cofactor>
</comment>
<dbReference type="PROSITE" id="PS01125">
    <property type="entry name" value="ROK"/>
    <property type="match status" value="1"/>
</dbReference>
<comment type="similarity">
    <text evidence="3">Belongs to the ROK (NagC/XylR) family.</text>
</comment>
<dbReference type="CDD" id="cd24068">
    <property type="entry name" value="ASKHA_NBD_ROK_FnNanK-like"/>
    <property type="match status" value="1"/>
</dbReference>
<dbReference type="PANTHER" id="PTHR18964">
    <property type="entry name" value="ROK (REPRESSOR, ORF, KINASE) FAMILY"/>
    <property type="match status" value="1"/>
</dbReference>
<comment type="similarity">
    <text evidence="4">Belongs to the mannose-6-phosphate isomerase type 1 family.</text>
</comment>
<evidence type="ECO:0000259" key="12">
    <source>
        <dbReference type="Pfam" id="PF21621"/>
    </source>
</evidence>
<dbReference type="InterPro" id="IPR043129">
    <property type="entry name" value="ATPase_NBD"/>
</dbReference>
<dbReference type="InterPro" id="IPR000600">
    <property type="entry name" value="ROK"/>
</dbReference>
<evidence type="ECO:0000256" key="10">
    <source>
        <dbReference type="ARBA" id="ARBA00030762"/>
    </source>
</evidence>
<sequence>MKYAIGIDIGGTKTAIGLVDPAGHIAAKRVLATEGPPEAMVVRIAAAVRELCSEAAVEPSQVLGIGIGAPGPLHPASGTIVCPPNLPDWKGFQLVSELQKYVDHPILMENDATAATLAEKWVGAGTDSDHFVYVTISTGIGAGIYMHGQLVTGSTGNAGDAGHIVIDPAAGRCSCGQDGCWEFVASGTAIARQASAKLERPVTAEEAFALASQGDKQMLEVYETAFRQVGVGCVTLINLLDPDKIIIGGGVSKVGDVLFREVARYVEKNALNPSGRQTPVVPAALGQDAGLIGAAALLHIGKAQGEGNQNSSIEPIFLQPVFQERIWGGTKLKEGFGYDIPSPHTGECWAVSAHPNGQSIVRNGRFQGKTLGELWVQHRELFSAPGTTDAEAPFPLLIKILDASDDLSVQVHPDDEYAAINEHGELGKTECWYILDAEPDAEIIFGHRAQTKEQLVDYIRSGNWSDLLTRVKVKAGDFYYIPSGTLHALGKGIVVLETQQSSDTTYRVYDYNRVGPDGKLRELHLDKAIEVTSVPHVPAETHTASEVYEDCTRTTYIRNSFFTVQRWEIAGTASFASEDRFLIASVVSGTGAIDCGDALFALRKGDHFLLPRNLGPYRISGRLELIVSSTGQK</sequence>
<keyword evidence="6" id="KW-0479">Metal-binding</keyword>
<evidence type="ECO:0000256" key="4">
    <source>
        <dbReference type="ARBA" id="ARBA00010772"/>
    </source>
</evidence>
<dbReference type="InterPro" id="IPR001250">
    <property type="entry name" value="Man6P_Isoase-1"/>
</dbReference>
<evidence type="ECO:0000256" key="6">
    <source>
        <dbReference type="ARBA" id="ARBA00022723"/>
    </source>
</evidence>
<dbReference type="NCBIfam" id="TIGR00218">
    <property type="entry name" value="manA"/>
    <property type="match status" value="1"/>
</dbReference>
<dbReference type="Proteomes" id="UP001589776">
    <property type="component" value="Unassembled WGS sequence"/>
</dbReference>
<keyword evidence="14" id="KW-1185">Reference proteome</keyword>
<name>A0ABV6DI24_9BACL</name>
<evidence type="ECO:0000256" key="7">
    <source>
        <dbReference type="ARBA" id="ARBA00022833"/>
    </source>
</evidence>
<dbReference type="EMBL" id="JBHLWN010000027">
    <property type="protein sequence ID" value="MFC0212309.1"/>
    <property type="molecule type" value="Genomic_DNA"/>
</dbReference>
<evidence type="ECO:0000256" key="1">
    <source>
        <dbReference type="ARBA" id="ARBA00000757"/>
    </source>
</evidence>
<dbReference type="RefSeq" id="WP_377469450.1">
    <property type="nucleotide sequence ID" value="NZ_JBHLWN010000027.1"/>
</dbReference>
<feature type="domain" description="Phosphomannose isomerase type I catalytic" evidence="11">
    <location>
        <begin position="317"/>
        <end position="433"/>
    </location>
</feature>
<protein>
    <recommendedName>
        <fullName evidence="5">mannose-6-phosphate isomerase</fullName>
        <ecNumber evidence="5">5.3.1.8</ecNumber>
    </recommendedName>
    <alternativeName>
        <fullName evidence="9">Phosphohexomutase</fullName>
    </alternativeName>
    <alternativeName>
        <fullName evidence="10">Phosphomannose isomerase</fullName>
    </alternativeName>
</protein>
<proteinExistence type="inferred from homology"/>
<evidence type="ECO:0000256" key="2">
    <source>
        <dbReference type="ARBA" id="ARBA00001947"/>
    </source>
</evidence>
<accession>A0ABV6DI24</accession>
<dbReference type="Pfam" id="PF20511">
    <property type="entry name" value="PMI_typeI_cat"/>
    <property type="match status" value="1"/>
</dbReference>
<dbReference type="InterPro" id="IPR049874">
    <property type="entry name" value="ROK_cs"/>
</dbReference>
<dbReference type="Gene3D" id="2.60.120.10">
    <property type="entry name" value="Jelly Rolls"/>
    <property type="match status" value="2"/>
</dbReference>
<evidence type="ECO:0000256" key="9">
    <source>
        <dbReference type="ARBA" id="ARBA00029741"/>
    </source>
</evidence>
<dbReference type="CDD" id="cd07010">
    <property type="entry name" value="cupin_PMI_type_I_N_bac"/>
    <property type="match status" value="1"/>
</dbReference>
<evidence type="ECO:0000313" key="14">
    <source>
        <dbReference type="Proteomes" id="UP001589776"/>
    </source>
</evidence>
<organism evidence="13 14">
    <name type="scientific">Paenibacillus chartarius</name>
    <dbReference type="NCBI Taxonomy" id="747481"/>
    <lineage>
        <taxon>Bacteria</taxon>
        <taxon>Bacillati</taxon>
        <taxon>Bacillota</taxon>
        <taxon>Bacilli</taxon>
        <taxon>Bacillales</taxon>
        <taxon>Paenibacillaceae</taxon>
        <taxon>Paenibacillus</taxon>
    </lineage>
</organism>
<dbReference type="InterPro" id="IPR049071">
    <property type="entry name" value="MPI_cupin_dom"/>
</dbReference>
<reference evidence="13 14" key="1">
    <citation type="submission" date="2024-09" db="EMBL/GenBank/DDBJ databases">
        <authorList>
            <person name="Sun Q."/>
            <person name="Mori K."/>
        </authorList>
    </citation>
    <scope>NUCLEOTIDE SEQUENCE [LARGE SCALE GENOMIC DNA]</scope>
    <source>
        <strain evidence="13 14">CCM 7759</strain>
    </source>
</reference>
<dbReference type="Gene3D" id="3.30.420.40">
    <property type="match status" value="2"/>
</dbReference>
<dbReference type="EC" id="5.3.1.8" evidence="5"/>
<evidence type="ECO:0000313" key="13">
    <source>
        <dbReference type="EMBL" id="MFC0212309.1"/>
    </source>
</evidence>
<dbReference type="Pfam" id="PF21621">
    <property type="entry name" value="MPI_cupin_dom"/>
    <property type="match status" value="1"/>
</dbReference>
<dbReference type="GO" id="GO:0004476">
    <property type="term" value="F:mannose-6-phosphate isomerase activity"/>
    <property type="evidence" value="ECO:0007669"/>
    <property type="project" value="UniProtKB-EC"/>
</dbReference>
<dbReference type="InterPro" id="IPR046457">
    <property type="entry name" value="PMI_typeI_cat"/>
</dbReference>
<evidence type="ECO:0000256" key="8">
    <source>
        <dbReference type="ARBA" id="ARBA00023235"/>
    </source>
</evidence>
<dbReference type="PANTHER" id="PTHR18964:SF149">
    <property type="entry name" value="BIFUNCTIONAL UDP-N-ACETYLGLUCOSAMINE 2-EPIMERASE_N-ACETYLMANNOSAMINE KINASE"/>
    <property type="match status" value="1"/>
</dbReference>
<dbReference type="SUPFAM" id="SSF51182">
    <property type="entry name" value="RmlC-like cupins"/>
    <property type="match status" value="1"/>
</dbReference>
<comment type="catalytic activity">
    <reaction evidence="1">
        <text>D-mannose 6-phosphate = D-fructose 6-phosphate</text>
        <dbReference type="Rhea" id="RHEA:12356"/>
        <dbReference type="ChEBI" id="CHEBI:58735"/>
        <dbReference type="ChEBI" id="CHEBI:61527"/>
        <dbReference type="EC" id="5.3.1.8"/>
    </reaction>
</comment>
<keyword evidence="7" id="KW-0862">Zinc</keyword>
<dbReference type="InterPro" id="IPR011051">
    <property type="entry name" value="RmlC_Cupin_sf"/>
</dbReference>
<dbReference type="InterPro" id="IPR014710">
    <property type="entry name" value="RmlC-like_jellyroll"/>
</dbReference>
<evidence type="ECO:0000256" key="3">
    <source>
        <dbReference type="ARBA" id="ARBA00006479"/>
    </source>
</evidence>
<evidence type="ECO:0000256" key="5">
    <source>
        <dbReference type="ARBA" id="ARBA00011956"/>
    </source>
</evidence>
<dbReference type="SUPFAM" id="SSF53067">
    <property type="entry name" value="Actin-like ATPase domain"/>
    <property type="match status" value="1"/>
</dbReference>
<comment type="caution">
    <text evidence="13">The sequence shown here is derived from an EMBL/GenBank/DDBJ whole genome shotgun (WGS) entry which is preliminary data.</text>
</comment>
<gene>
    <name evidence="13" type="primary">manA</name>
    <name evidence="13" type="ORF">ACFFK0_07520</name>
</gene>
<dbReference type="Pfam" id="PF00480">
    <property type="entry name" value="ROK"/>
    <property type="match status" value="1"/>
</dbReference>